<evidence type="ECO:0000256" key="8">
    <source>
        <dbReference type="ARBA" id="ARBA00023210"/>
    </source>
</evidence>
<dbReference type="NCBIfam" id="TIGR03598">
    <property type="entry name" value="GTPase_YsxC"/>
    <property type="match status" value="1"/>
</dbReference>
<keyword evidence="7 10" id="KW-0342">GTP-binding</keyword>
<dbReference type="SUPFAM" id="SSF52540">
    <property type="entry name" value="P-loop containing nucleoside triphosphate hydrolases"/>
    <property type="match status" value="1"/>
</dbReference>
<protein>
    <recommendedName>
        <fullName evidence="10">Probable GTP-binding protein EngB</fullName>
    </recommendedName>
</protein>
<evidence type="ECO:0000259" key="11">
    <source>
        <dbReference type="PROSITE" id="PS51706"/>
    </source>
</evidence>
<comment type="similarity">
    <text evidence="2 10">Belongs to the TRAFAC class TrmE-Era-EngA-EngB-Septin-like GTPase superfamily. EngB GTPase family.</text>
</comment>
<proteinExistence type="inferred from homology"/>
<feature type="domain" description="EngB-type G" evidence="11">
    <location>
        <begin position="41"/>
        <end position="222"/>
    </location>
</feature>
<dbReference type="GO" id="GO:0046872">
    <property type="term" value="F:metal ion binding"/>
    <property type="evidence" value="ECO:0007669"/>
    <property type="project" value="UniProtKB-KW"/>
</dbReference>
<keyword evidence="6" id="KW-0460">Magnesium</keyword>
<dbReference type="GO" id="GO:0000917">
    <property type="term" value="P:division septum assembly"/>
    <property type="evidence" value="ECO:0007669"/>
    <property type="project" value="UniProtKB-KW"/>
</dbReference>
<evidence type="ECO:0000256" key="9">
    <source>
        <dbReference type="ARBA" id="ARBA00023306"/>
    </source>
</evidence>
<dbReference type="GO" id="GO:0005829">
    <property type="term" value="C:cytosol"/>
    <property type="evidence" value="ECO:0007669"/>
    <property type="project" value="TreeGrafter"/>
</dbReference>
<dbReference type="InterPro" id="IPR006073">
    <property type="entry name" value="GTP-bd"/>
</dbReference>
<dbReference type="RefSeq" id="WP_021777786.1">
    <property type="nucleotide sequence ID" value="NZ_AWXE01000004.1"/>
</dbReference>
<dbReference type="InterPro" id="IPR019987">
    <property type="entry name" value="GTP-bd_ribosome_bio_YsxC"/>
</dbReference>
<comment type="cofactor">
    <cofactor evidence="1">
        <name>Mg(2+)</name>
        <dbReference type="ChEBI" id="CHEBI:18420"/>
    </cofactor>
</comment>
<keyword evidence="3 10" id="KW-0132">Cell division</keyword>
<dbReference type="PANTHER" id="PTHR11649:SF13">
    <property type="entry name" value="ENGB-TYPE G DOMAIN-CONTAINING PROTEIN"/>
    <property type="match status" value="1"/>
</dbReference>
<dbReference type="OrthoDB" id="9804921at2"/>
<evidence type="ECO:0000256" key="4">
    <source>
        <dbReference type="ARBA" id="ARBA00022723"/>
    </source>
</evidence>
<keyword evidence="5 10" id="KW-0547">Nucleotide-binding</keyword>
<evidence type="ECO:0000313" key="13">
    <source>
        <dbReference type="Proteomes" id="UP000016762"/>
    </source>
</evidence>
<gene>
    <name evidence="12" type="primary">gcpE</name>
    <name evidence="10" type="synonym">engB</name>
    <name evidence="12" type="ORF">RS24_01833</name>
</gene>
<name>U2WTD7_9PROT</name>
<comment type="caution">
    <text evidence="12">The sequence shown here is derived from an EMBL/GenBank/DDBJ whole genome shotgun (WGS) entry which is preliminary data.</text>
</comment>
<organism evidence="12 13">
    <name type="scientific">Candidatus Micropelagius thuwalensis</name>
    <dbReference type="NCBI Taxonomy" id="1397666"/>
    <lineage>
        <taxon>Bacteria</taxon>
        <taxon>Pseudomonadati</taxon>
        <taxon>Pseudomonadota</taxon>
        <taxon>Alphaproteobacteria</taxon>
        <taxon>PS1 clade</taxon>
        <taxon>Candidatus Micropelagius</taxon>
    </lineage>
</organism>
<evidence type="ECO:0000256" key="6">
    <source>
        <dbReference type="ARBA" id="ARBA00022842"/>
    </source>
</evidence>
<dbReference type="CDD" id="cd01876">
    <property type="entry name" value="YihA_EngB"/>
    <property type="match status" value="1"/>
</dbReference>
<dbReference type="Gene3D" id="3.40.50.300">
    <property type="entry name" value="P-loop containing nucleotide triphosphate hydrolases"/>
    <property type="match status" value="1"/>
</dbReference>
<dbReference type="AlphaFoldDB" id="U2WTD7"/>
<keyword evidence="8 10" id="KW-0717">Septation</keyword>
<keyword evidence="13" id="KW-1185">Reference proteome</keyword>
<keyword evidence="4" id="KW-0479">Metal-binding</keyword>
<evidence type="ECO:0000256" key="1">
    <source>
        <dbReference type="ARBA" id="ARBA00001946"/>
    </source>
</evidence>
<dbReference type="PATRIC" id="fig|1397666.3.peg.1709"/>
<dbReference type="PROSITE" id="PS51706">
    <property type="entry name" value="G_ENGB"/>
    <property type="match status" value="1"/>
</dbReference>
<evidence type="ECO:0000256" key="7">
    <source>
        <dbReference type="ARBA" id="ARBA00023134"/>
    </source>
</evidence>
<dbReference type="InterPro" id="IPR005225">
    <property type="entry name" value="Small_GTP-bd"/>
</dbReference>
<keyword evidence="12" id="KW-0560">Oxidoreductase</keyword>
<dbReference type="NCBIfam" id="TIGR00231">
    <property type="entry name" value="small_GTP"/>
    <property type="match status" value="1"/>
</dbReference>
<dbReference type="PANTHER" id="PTHR11649">
    <property type="entry name" value="MSS1/TRME-RELATED GTP-BINDING PROTEIN"/>
    <property type="match status" value="1"/>
</dbReference>
<dbReference type="Pfam" id="PF01926">
    <property type="entry name" value="MMR_HSR1"/>
    <property type="match status" value="1"/>
</dbReference>
<dbReference type="Proteomes" id="UP000016762">
    <property type="component" value="Unassembled WGS sequence"/>
</dbReference>
<dbReference type="InterPro" id="IPR027417">
    <property type="entry name" value="P-loop_NTPase"/>
</dbReference>
<evidence type="ECO:0000256" key="10">
    <source>
        <dbReference type="HAMAP-Rule" id="MF_00321"/>
    </source>
</evidence>
<evidence type="ECO:0000256" key="5">
    <source>
        <dbReference type="ARBA" id="ARBA00022741"/>
    </source>
</evidence>
<dbReference type="GO" id="GO:0005525">
    <property type="term" value="F:GTP binding"/>
    <property type="evidence" value="ECO:0007669"/>
    <property type="project" value="UniProtKB-UniRule"/>
</dbReference>
<reference evidence="12 13" key="1">
    <citation type="journal article" date="2014" name="FEMS Microbiol. Ecol.">
        <title>Genomic differentiation among two strains of the PS1 clade isolated from geographically separated marine habitats.</title>
        <authorList>
            <person name="Jimenez-Infante F."/>
            <person name="Ngugi D.K."/>
            <person name="Alam I."/>
            <person name="Rashid M."/>
            <person name="Baalawi W."/>
            <person name="Kamau A.A."/>
            <person name="Bajic V.B."/>
            <person name="Stingl U."/>
        </authorList>
    </citation>
    <scope>NUCLEOTIDE SEQUENCE [LARGE SCALE GENOMIC DNA]</scope>
    <source>
        <strain evidence="12 13">RS24</strain>
    </source>
</reference>
<dbReference type="InterPro" id="IPR030393">
    <property type="entry name" value="G_ENGB_dom"/>
</dbReference>
<dbReference type="GO" id="GO:0016491">
    <property type="term" value="F:oxidoreductase activity"/>
    <property type="evidence" value="ECO:0007669"/>
    <property type="project" value="UniProtKB-KW"/>
</dbReference>
<dbReference type="EMBL" id="AWXE01000004">
    <property type="protein sequence ID" value="ERL46810.1"/>
    <property type="molecule type" value="Genomic_DNA"/>
</dbReference>
<evidence type="ECO:0000256" key="3">
    <source>
        <dbReference type="ARBA" id="ARBA00022618"/>
    </source>
</evidence>
<dbReference type="HAMAP" id="MF_00321">
    <property type="entry name" value="GTPase_EngB"/>
    <property type="match status" value="1"/>
</dbReference>
<keyword evidence="9 10" id="KW-0131">Cell cycle</keyword>
<evidence type="ECO:0000313" key="12">
    <source>
        <dbReference type="EMBL" id="ERL46810.1"/>
    </source>
</evidence>
<evidence type="ECO:0000256" key="2">
    <source>
        <dbReference type="ARBA" id="ARBA00009638"/>
    </source>
</evidence>
<dbReference type="STRING" id="1397666.RS24_01833"/>
<accession>U2WTD7</accession>
<sequence>MPDQELNPAEADRLAAGRWLFAQPCNFKFGVVDVNGLPNDDLTEIAFAGRSNVGKSSLINALTGHKALARTSSTPGRTQELNFFALAERNETTQALWMVDMPGYGYAKESKSKIAAWNKLLRNYLRGRMNLRRVFVLIDARHGIKSNDMDILNLLDEAAVSYQIVLTKADKPKEAALAATIETMQNALVKRPAAHPEMIATSAVKGHGINLLQAEIAGLVDLSAIGYKA</sequence>
<comment type="function">
    <text evidence="10">Necessary for normal cell division and for the maintenance of normal septation.</text>
</comment>
<dbReference type="eggNOG" id="COG0218">
    <property type="taxonomic scope" value="Bacteria"/>
</dbReference>